<name>A0ABD2YLA6_9GENT</name>
<evidence type="ECO:0000313" key="3">
    <source>
        <dbReference type="EMBL" id="KAL3508175.1"/>
    </source>
</evidence>
<dbReference type="EMBL" id="JBJUIK010000013">
    <property type="protein sequence ID" value="KAL3508175.1"/>
    <property type="molecule type" value="Genomic_DNA"/>
</dbReference>
<dbReference type="PANTHER" id="PTHR46116:SF19">
    <property type="entry name" value="UBIQUITIN-CONJUGATING ENZYME FAMILY PROTEIN"/>
    <property type="match status" value="1"/>
</dbReference>
<dbReference type="PANTHER" id="PTHR46116">
    <property type="entry name" value="(E3-INDEPENDENT) E2 UBIQUITIN-CONJUGATING ENZYME"/>
    <property type="match status" value="1"/>
</dbReference>
<protein>
    <submittedName>
        <fullName evidence="3">Uncharacterized protein</fullName>
    </submittedName>
</protein>
<evidence type="ECO:0000313" key="4">
    <source>
        <dbReference type="Proteomes" id="UP001630127"/>
    </source>
</evidence>
<accession>A0ABD2YLA6</accession>
<keyword evidence="4" id="KW-1185">Reference proteome</keyword>
<evidence type="ECO:0000256" key="1">
    <source>
        <dbReference type="ARBA" id="ARBA00022679"/>
    </source>
</evidence>
<dbReference type="GO" id="GO:0016740">
    <property type="term" value="F:transferase activity"/>
    <property type="evidence" value="ECO:0007669"/>
    <property type="project" value="UniProtKB-KW"/>
</dbReference>
<sequence>MVVEWSYGNLLIPPFFSFWSPFKDLCLTVNHSSMSLDANMHCIAKLIIGLNCQWLIMRRFLSCRTMLYNLRRPPNGFRSFVVEHFREHGDFILAAISAYRNGDAIVGQYQEGGSVSSSSYLPRNFKANLERIHSDLRLAFMGIDTSPTKMKNLALTSVFMGIDTSPTKMKNLALTSVRKEKGETAAAVKKSQSSVKQPKQGISGKIFNVLKKIFQCKTGKDVKAIA</sequence>
<organism evidence="3 4">
    <name type="scientific">Cinchona calisaya</name>
    <dbReference type="NCBI Taxonomy" id="153742"/>
    <lineage>
        <taxon>Eukaryota</taxon>
        <taxon>Viridiplantae</taxon>
        <taxon>Streptophyta</taxon>
        <taxon>Embryophyta</taxon>
        <taxon>Tracheophyta</taxon>
        <taxon>Spermatophyta</taxon>
        <taxon>Magnoliopsida</taxon>
        <taxon>eudicotyledons</taxon>
        <taxon>Gunneridae</taxon>
        <taxon>Pentapetalae</taxon>
        <taxon>asterids</taxon>
        <taxon>lamiids</taxon>
        <taxon>Gentianales</taxon>
        <taxon>Rubiaceae</taxon>
        <taxon>Cinchonoideae</taxon>
        <taxon>Cinchoneae</taxon>
        <taxon>Cinchona</taxon>
    </lineage>
</organism>
<dbReference type="AlphaFoldDB" id="A0ABD2YLA6"/>
<proteinExistence type="predicted"/>
<dbReference type="Gene3D" id="3.10.110.10">
    <property type="entry name" value="Ubiquitin Conjugating Enzyme"/>
    <property type="match status" value="1"/>
</dbReference>
<dbReference type="InterPro" id="IPR016135">
    <property type="entry name" value="UBQ-conjugating_enzyme/RWD"/>
</dbReference>
<keyword evidence="1" id="KW-0808">Transferase</keyword>
<dbReference type="Proteomes" id="UP001630127">
    <property type="component" value="Unassembled WGS sequence"/>
</dbReference>
<gene>
    <name evidence="3" type="ORF">ACH5RR_033557</name>
</gene>
<comment type="caution">
    <text evidence="3">The sequence shown here is derived from an EMBL/GenBank/DDBJ whole genome shotgun (WGS) entry which is preliminary data.</text>
</comment>
<evidence type="ECO:0000256" key="2">
    <source>
        <dbReference type="ARBA" id="ARBA00022786"/>
    </source>
</evidence>
<reference evidence="3 4" key="1">
    <citation type="submission" date="2024-11" db="EMBL/GenBank/DDBJ databases">
        <title>A near-complete genome assembly of Cinchona calisaya.</title>
        <authorList>
            <person name="Lian D.C."/>
            <person name="Zhao X.W."/>
            <person name="Wei L."/>
        </authorList>
    </citation>
    <scope>NUCLEOTIDE SEQUENCE [LARGE SCALE GENOMIC DNA]</scope>
    <source>
        <tissue evidence="3">Nenye</tissue>
    </source>
</reference>
<keyword evidence="2" id="KW-0833">Ubl conjugation pathway</keyword>